<protein>
    <submittedName>
        <fullName evidence="4">Phosphate binding protein</fullName>
    </submittedName>
</protein>
<dbReference type="Pfam" id="PF12849">
    <property type="entry name" value="PBP_like_2"/>
    <property type="match status" value="1"/>
</dbReference>
<dbReference type="PANTHER" id="PTHR30570">
    <property type="entry name" value="PERIPLASMIC PHOSPHATE BINDING COMPONENT OF PHOSPHATE ABC TRANSPORTER"/>
    <property type="match status" value="1"/>
</dbReference>
<dbReference type="SUPFAM" id="SSF53850">
    <property type="entry name" value="Periplasmic binding protein-like II"/>
    <property type="match status" value="1"/>
</dbReference>
<dbReference type="Gene3D" id="3.40.190.10">
    <property type="entry name" value="Periplasmic binding protein-like II"/>
    <property type="match status" value="2"/>
</dbReference>
<evidence type="ECO:0000256" key="2">
    <source>
        <dbReference type="ARBA" id="ARBA00022729"/>
    </source>
</evidence>
<dbReference type="OrthoDB" id="53390at2157"/>
<gene>
    <name evidence="4" type="ordered locus">Mvol_0594</name>
</gene>
<dbReference type="Proteomes" id="UP000007722">
    <property type="component" value="Chromosome"/>
</dbReference>
<keyword evidence="2" id="KW-0732">Signal</keyword>
<reference evidence="4 5" key="1">
    <citation type="submission" date="2010-05" db="EMBL/GenBank/DDBJ databases">
        <title>Complete sequence of Methanococcus voltae A3.</title>
        <authorList>
            <consortium name="US DOE Joint Genome Institute"/>
            <person name="Lucas S."/>
            <person name="Copeland A."/>
            <person name="Lapidus A."/>
            <person name="Cheng J.-F."/>
            <person name="Bruce D."/>
            <person name="Goodwin L."/>
            <person name="Pitluck S."/>
            <person name="Lowry S."/>
            <person name="Clum A."/>
            <person name="Land M."/>
            <person name="Hauser L."/>
            <person name="Kyrpides N."/>
            <person name="Mikhailova N."/>
            <person name="Whitman W.B."/>
            <person name="Woyke T."/>
        </authorList>
    </citation>
    <scope>NUCLEOTIDE SEQUENCE [LARGE SCALE GENOMIC DNA]</scope>
    <source>
        <strain evidence="5">ATCC BAA-1334 / A3</strain>
    </source>
</reference>
<organism evidence="4 5">
    <name type="scientific">Methanococcus voltae (strain ATCC BAA-1334 / A3)</name>
    <dbReference type="NCBI Taxonomy" id="456320"/>
    <lineage>
        <taxon>Archaea</taxon>
        <taxon>Methanobacteriati</taxon>
        <taxon>Methanobacteriota</taxon>
        <taxon>Methanomada group</taxon>
        <taxon>Methanococci</taxon>
        <taxon>Methanococcales</taxon>
        <taxon>Methanococcaceae</taxon>
        <taxon>Methanococcus</taxon>
    </lineage>
</organism>
<dbReference type="HOGENOM" id="CLU_026228_5_1_2"/>
<dbReference type="KEGG" id="mvo:Mvol_0594"/>
<dbReference type="GO" id="GO:0042301">
    <property type="term" value="F:phosphate ion binding"/>
    <property type="evidence" value="ECO:0007669"/>
    <property type="project" value="InterPro"/>
</dbReference>
<dbReference type="AlphaFoldDB" id="D7DSZ3"/>
<dbReference type="CDD" id="cd13653">
    <property type="entry name" value="PBP2_phosphate_like_1"/>
    <property type="match status" value="1"/>
</dbReference>
<evidence type="ECO:0000259" key="3">
    <source>
        <dbReference type="Pfam" id="PF12849"/>
    </source>
</evidence>
<dbReference type="InterPro" id="IPR011862">
    <property type="entry name" value="Phos-bd"/>
</dbReference>
<dbReference type="NCBIfam" id="TIGR02136">
    <property type="entry name" value="ptsS_2"/>
    <property type="match status" value="1"/>
</dbReference>
<accession>D7DSZ3</accession>
<dbReference type="PANTHER" id="PTHR30570:SF1">
    <property type="entry name" value="PHOSPHATE-BINDING PROTEIN PSTS"/>
    <property type="match status" value="1"/>
</dbReference>
<evidence type="ECO:0000256" key="1">
    <source>
        <dbReference type="ARBA" id="ARBA00022448"/>
    </source>
</evidence>
<evidence type="ECO:0000313" key="4">
    <source>
        <dbReference type="EMBL" id="ADI36253.1"/>
    </source>
</evidence>
<proteinExistence type="predicted"/>
<dbReference type="InterPro" id="IPR024370">
    <property type="entry name" value="PBP_domain"/>
</dbReference>
<dbReference type="eggNOG" id="arCOG00213">
    <property type="taxonomic scope" value="Archaea"/>
</dbReference>
<dbReference type="STRING" id="456320.Mvol_0594"/>
<sequence length="279" mass="30156">MKKIISTVIAVLVVSSVLIFSGCIGGDASSNPVNQKQSLKISGSTTVLPIIKECVIEYDDKNVVIDVSGGGSGFGISEVGSKIVNIGMSSRDIKSSEFTDYPDLKAHTIAKDGVAIVVNPENTVANSITKQQLKDIYAGKITNWNELGGDDATINVYTRDEESGTREVFDKKGLDGQEIFPKSIVVASNAAMKSSVKNDKYGIGYISIGYVDDTVKTLDFEGVEPTKENVITEKYEISRSLYLITNGNPTEVERNFIDFVKSSKGQEIVSNKGYISLKL</sequence>
<feature type="domain" description="PBP" evidence="3">
    <location>
        <begin position="37"/>
        <end position="262"/>
    </location>
</feature>
<dbReference type="PROSITE" id="PS51257">
    <property type="entry name" value="PROKAR_LIPOPROTEIN"/>
    <property type="match status" value="1"/>
</dbReference>
<evidence type="ECO:0000313" key="5">
    <source>
        <dbReference type="Proteomes" id="UP000007722"/>
    </source>
</evidence>
<keyword evidence="5" id="KW-1185">Reference proteome</keyword>
<dbReference type="InParanoid" id="D7DSZ3"/>
<dbReference type="EMBL" id="CP002057">
    <property type="protein sequence ID" value="ADI36253.1"/>
    <property type="molecule type" value="Genomic_DNA"/>
</dbReference>
<keyword evidence="1" id="KW-0813">Transport</keyword>
<dbReference type="InterPro" id="IPR050811">
    <property type="entry name" value="Phosphate_ABC_transporter"/>
</dbReference>
<dbReference type="FunCoup" id="D7DSZ3">
    <property type="interactions" value="8"/>
</dbReference>
<name>D7DSZ3_METV3</name>